<evidence type="ECO:0008006" key="4">
    <source>
        <dbReference type="Google" id="ProtNLM"/>
    </source>
</evidence>
<protein>
    <recommendedName>
        <fullName evidence="4">Reverse transcriptase</fullName>
    </recommendedName>
</protein>
<dbReference type="PROSITE" id="PS00018">
    <property type="entry name" value="EF_HAND_1"/>
    <property type="match status" value="1"/>
</dbReference>
<proteinExistence type="predicted"/>
<evidence type="ECO:0000256" key="1">
    <source>
        <dbReference type="SAM" id="MobiDB-lite"/>
    </source>
</evidence>
<feature type="region of interest" description="Disordered" evidence="1">
    <location>
        <begin position="56"/>
        <end position="78"/>
    </location>
</feature>
<dbReference type="InterPro" id="IPR018247">
    <property type="entry name" value="EF_Hand_1_Ca_BS"/>
</dbReference>
<accession>A0ABN9VL68</accession>
<comment type="caution">
    <text evidence="2">The sequence shown here is derived from an EMBL/GenBank/DDBJ whole genome shotgun (WGS) entry which is preliminary data.</text>
</comment>
<gene>
    <name evidence="2" type="ORF">PCOR1329_LOCUS58322</name>
</gene>
<dbReference type="Proteomes" id="UP001189429">
    <property type="component" value="Unassembled WGS sequence"/>
</dbReference>
<dbReference type="EMBL" id="CAUYUJ010017228">
    <property type="protein sequence ID" value="CAK0873013.1"/>
    <property type="molecule type" value="Genomic_DNA"/>
</dbReference>
<evidence type="ECO:0000313" key="2">
    <source>
        <dbReference type="EMBL" id="CAK0873013.1"/>
    </source>
</evidence>
<feature type="compositionally biased region" description="Acidic residues" evidence="1">
    <location>
        <begin position="66"/>
        <end position="75"/>
    </location>
</feature>
<name>A0ABN9VL68_9DINO</name>
<sequence>MSGRCWRLEDLCDFATAATLLDVDCGVLAIDGSLALSEANLGVACTAVKADQNSSTVLEAGKPPTDDDDDDDDDDDKRLTADDMRSVMIYRSGACQTYTRLKVNKCCKWCSCPLPSLRHLFQECPHFEAKRRDLARELELDSTFWASVPRVTSKSGWVCYSASPSFEERSWMLVATVRLGAFIARENFTPTERVTSIR</sequence>
<reference evidence="2" key="1">
    <citation type="submission" date="2023-10" db="EMBL/GenBank/DDBJ databases">
        <authorList>
            <person name="Chen Y."/>
            <person name="Shah S."/>
            <person name="Dougan E. K."/>
            <person name="Thang M."/>
            <person name="Chan C."/>
        </authorList>
    </citation>
    <scope>NUCLEOTIDE SEQUENCE [LARGE SCALE GENOMIC DNA]</scope>
</reference>
<organism evidence="2 3">
    <name type="scientific">Prorocentrum cordatum</name>
    <dbReference type="NCBI Taxonomy" id="2364126"/>
    <lineage>
        <taxon>Eukaryota</taxon>
        <taxon>Sar</taxon>
        <taxon>Alveolata</taxon>
        <taxon>Dinophyceae</taxon>
        <taxon>Prorocentrales</taxon>
        <taxon>Prorocentraceae</taxon>
        <taxon>Prorocentrum</taxon>
    </lineage>
</organism>
<evidence type="ECO:0000313" key="3">
    <source>
        <dbReference type="Proteomes" id="UP001189429"/>
    </source>
</evidence>
<keyword evidence="3" id="KW-1185">Reference proteome</keyword>